<dbReference type="GO" id="GO:0009003">
    <property type="term" value="F:signal peptidase activity"/>
    <property type="evidence" value="ECO:0007669"/>
    <property type="project" value="UniProtKB-EC"/>
</dbReference>
<comment type="subcellular location">
    <subcellularLocation>
        <location evidence="1">Cell membrane</location>
        <topology evidence="1">Single-pass type II membrane protein</topology>
    </subcellularLocation>
    <subcellularLocation>
        <location evidence="3">Membrane</location>
        <topology evidence="3">Single-pass type II membrane protein</topology>
    </subcellularLocation>
</comment>
<dbReference type="Pfam" id="PF10502">
    <property type="entry name" value="Peptidase_S26"/>
    <property type="match status" value="1"/>
</dbReference>
<proteinExistence type="inferred from homology"/>
<dbReference type="GO" id="GO:0005886">
    <property type="term" value="C:plasma membrane"/>
    <property type="evidence" value="ECO:0007669"/>
    <property type="project" value="UniProtKB-SubCell"/>
</dbReference>
<dbReference type="EMBL" id="AP019309">
    <property type="protein sequence ID" value="BBH27949.1"/>
    <property type="molecule type" value="Genomic_DNA"/>
</dbReference>
<gene>
    <name evidence="5" type="ORF">SG0102_28830</name>
</gene>
<name>A0A3G9JY71_9FIRM</name>
<evidence type="ECO:0000256" key="1">
    <source>
        <dbReference type="ARBA" id="ARBA00004401"/>
    </source>
</evidence>
<dbReference type="OrthoDB" id="9802919at2"/>
<evidence type="ECO:0000256" key="3">
    <source>
        <dbReference type="RuleBase" id="RU362042"/>
    </source>
</evidence>
<dbReference type="CDD" id="cd06530">
    <property type="entry name" value="S26_SPase_I"/>
    <property type="match status" value="1"/>
</dbReference>
<dbReference type="GO" id="GO:0006465">
    <property type="term" value="P:signal peptide processing"/>
    <property type="evidence" value="ECO:0007669"/>
    <property type="project" value="InterPro"/>
</dbReference>
<dbReference type="NCBIfam" id="TIGR02227">
    <property type="entry name" value="sigpep_I_bact"/>
    <property type="match status" value="1"/>
</dbReference>
<dbReference type="PRINTS" id="PR00727">
    <property type="entry name" value="LEADERPTASE"/>
</dbReference>
<dbReference type="AlphaFoldDB" id="A0A3G9JY71"/>
<dbReference type="InterPro" id="IPR036286">
    <property type="entry name" value="LexA/Signal_pep-like_sf"/>
</dbReference>
<dbReference type="PANTHER" id="PTHR43390:SF1">
    <property type="entry name" value="CHLOROPLAST PROCESSING PEPTIDASE"/>
    <property type="match status" value="1"/>
</dbReference>
<keyword evidence="3" id="KW-1133">Transmembrane helix</keyword>
<dbReference type="RefSeq" id="WP_125120620.1">
    <property type="nucleotide sequence ID" value="NZ_AP019309.1"/>
</dbReference>
<reference evidence="5 6" key="1">
    <citation type="submission" date="2018-11" db="EMBL/GenBank/DDBJ databases">
        <title>Novel Erysipelotrichaceae bacterium isolated from small intestine of a swine.</title>
        <authorList>
            <person name="Kim J.S."/>
            <person name="Choe H."/>
            <person name="Lee Y.R."/>
            <person name="Kim K.M."/>
            <person name="Park D.S."/>
        </authorList>
    </citation>
    <scope>NUCLEOTIDE SEQUENCE [LARGE SCALE GENOMIC DNA]</scope>
    <source>
        <strain evidence="5 6">SG0102</strain>
    </source>
</reference>
<organism evidence="5 6">
    <name type="scientific">Intestinibaculum porci</name>
    <dbReference type="NCBI Taxonomy" id="2487118"/>
    <lineage>
        <taxon>Bacteria</taxon>
        <taxon>Bacillati</taxon>
        <taxon>Bacillota</taxon>
        <taxon>Erysipelotrichia</taxon>
        <taxon>Erysipelotrichales</taxon>
        <taxon>Erysipelotrichaceae</taxon>
        <taxon>Intestinibaculum</taxon>
    </lineage>
</organism>
<keyword evidence="6" id="KW-1185">Reference proteome</keyword>
<comment type="catalytic activity">
    <reaction evidence="3">
        <text>Cleavage of hydrophobic, N-terminal signal or leader sequences from secreted and periplasmic proteins.</text>
        <dbReference type="EC" id="3.4.21.89"/>
    </reaction>
</comment>
<evidence type="ECO:0000259" key="4">
    <source>
        <dbReference type="Pfam" id="PF10502"/>
    </source>
</evidence>
<dbReference type="PANTHER" id="PTHR43390">
    <property type="entry name" value="SIGNAL PEPTIDASE I"/>
    <property type="match status" value="1"/>
</dbReference>
<feature type="transmembrane region" description="Helical" evidence="3">
    <location>
        <begin position="20"/>
        <end position="37"/>
    </location>
</feature>
<keyword evidence="3" id="KW-0812">Transmembrane</keyword>
<dbReference type="InterPro" id="IPR000223">
    <property type="entry name" value="Pept_S26A_signal_pept_1"/>
</dbReference>
<dbReference type="InterPro" id="IPR019533">
    <property type="entry name" value="Peptidase_S26"/>
</dbReference>
<accession>A0A3G9JY71</accession>
<dbReference type="Proteomes" id="UP000268059">
    <property type="component" value="Chromosome"/>
</dbReference>
<comment type="similarity">
    <text evidence="2 3">Belongs to the peptidase S26 family.</text>
</comment>
<dbReference type="SUPFAM" id="SSF51306">
    <property type="entry name" value="LexA/Signal peptidase"/>
    <property type="match status" value="1"/>
</dbReference>
<keyword evidence="3" id="KW-0645">Protease</keyword>
<keyword evidence="3" id="KW-0472">Membrane</keyword>
<keyword evidence="3" id="KW-0378">Hydrolase</keyword>
<dbReference type="Gene3D" id="2.10.109.10">
    <property type="entry name" value="Umud Fragment, subunit A"/>
    <property type="match status" value="1"/>
</dbReference>
<evidence type="ECO:0000256" key="2">
    <source>
        <dbReference type="ARBA" id="ARBA00009370"/>
    </source>
</evidence>
<dbReference type="EC" id="3.4.21.89" evidence="3"/>
<dbReference type="KEGG" id="ebm:SG0102_28830"/>
<feature type="domain" description="Peptidase S26" evidence="4">
    <location>
        <begin position="15"/>
        <end position="160"/>
    </location>
</feature>
<dbReference type="InParanoid" id="A0A3G9JY71"/>
<evidence type="ECO:0000313" key="6">
    <source>
        <dbReference type="Proteomes" id="UP000268059"/>
    </source>
</evidence>
<dbReference type="GO" id="GO:0004252">
    <property type="term" value="F:serine-type endopeptidase activity"/>
    <property type="evidence" value="ECO:0007669"/>
    <property type="project" value="InterPro"/>
</dbReference>
<sequence>MTEEKNVNGKKALRDLAIKIGMYILAVILLFTFVLDIKIQYGNNMYPAIRDGELVITNRLAHSDVETPVIYKHDGSKKVGRIIATEGQVVSINGNGKLLINGVQPAEEIFYKTSKADSKIKYPYTVPSGHFFILNDYRSDMNDSRTYGAIAKSDVHGPVLLTIRRRGF</sequence>
<evidence type="ECO:0000313" key="5">
    <source>
        <dbReference type="EMBL" id="BBH27949.1"/>
    </source>
</evidence>
<protein>
    <recommendedName>
        <fullName evidence="3">Signal peptidase I</fullName>
        <ecNumber evidence="3">3.4.21.89</ecNumber>
    </recommendedName>
</protein>
<dbReference type="GO" id="GO:0010027">
    <property type="term" value="P:thylakoid membrane organization"/>
    <property type="evidence" value="ECO:0007669"/>
    <property type="project" value="TreeGrafter"/>
</dbReference>